<evidence type="ECO:0000313" key="1">
    <source>
        <dbReference type="EMBL" id="CAH3164811.1"/>
    </source>
</evidence>
<protein>
    <recommendedName>
        <fullName evidence="3">Tesmin/TSO1-like CXC domain-containing protein</fullName>
    </recommendedName>
</protein>
<proteinExistence type="predicted"/>
<gene>
    <name evidence="1" type="ORF">PLOB_00006882</name>
</gene>
<dbReference type="Proteomes" id="UP001159405">
    <property type="component" value="Unassembled WGS sequence"/>
</dbReference>
<sequence>DDDNDQPPVPIWSAYNSLVNEALPVTRVGAPPLLAHPAHEWSTLLTVLMRAQNISVRVVGPGRKTVISLDLGLYLPAKRLQMARCELKNILLRPGELHVVMAMLRTIGSYIDSSGIDMCWIESELYGPSTIKQIIDGKHVKRGKRAHMITLQALFSLYLEAFLEGSPDVRRTLEELSTKVGDACKEGTKENIQTAHHSSTNAIQSSEVVKKMSDFDAANATNPLFTVFRRYMRMVMEMFAFIQAVRNTIIELKEDRNLFARLAMVCKSRPEIDIQEAVGLYEFTVVPRSLFARDGTMLHCSCKSALMHILEKAGGPSTNTQEITAGFKVAIVDGMAEVQSLDKPEWIKNCRDLAEHFTNRLLVKYDVPSSLKSATRVKRQGGHVPIYYRITDSTHIAKLPMKKLLAHSKTKGELTTFLAKNVKDNANGRQVVVAWGTECEVTHRDVRHLRSTQEEADTKIILHALDASVQGATQLSIYSPDTDVLVLALRRYPDLCSHSCFVTGTGSSRRPDDGTRSGVEQLVCRMSKPKTDIKTVKALRWSLFKKNQAESERLPPTQGALHQAILRAHYQLLVWNNDHVANPVLPSPEGYGWQDEDGKWVPVMTNLPPAPEAIIQLVRCKCAKSRCSNNRCQCQKAGIVCTDLCL</sequence>
<evidence type="ECO:0008006" key="3">
    <source>
        <dbReference type="Google" id="ProtNLM"/>
    </source>
</evidence>
<dbReference type="PANTHER" id="PTHR46704">
    <property type="entry name" value="CXC DOMAIN-CONTAINING PROTEIN-RELATED"/>
    <property type="match status" value="1"/>
</dbReference>
<feature type="non-terminal residue" evidence="1">
    <location>
        <position position="646"/>
    </location>
</feature>
<reference evidence="1 2" key="1">
    <citation type="submission" date="2022-05" db="EMBL/GenBank/DDBJ databases">
        <authorList>
            <consortium name="Genoscope - CEA"/>
            <person name="William W."/>
        </authorList>
    </citation>
    <scope>NUCLEOTIDE SEQUENCE [LARGE SCALE GENOMIC DNA]</scope>
</reference>
<accession>A0ABN8QHS1</accession>
<keyword evidence="2" id="KW-1185">Reference proteome</keyword>
<comment type="caution">
    <text evidence="1">The sequence shown here is derived from an EMBL/GenBank/DDBJ whole genome shotgun (WGS) entry which is preliminary data.</text>
</comment>
<feature type="non-terminal residue" evidence="1">
    <location>
        <position position="1"/>
    </location>
</feature>
<dbReference type="PANTHER" id="PTHR46704:SF1">
    <property type="entry name" value="TELOMERE LENGTH REGULATION PROTEIN TEL2 HOMOLOG"/>
    <property type="match status" value="1"/>
</dbReference>
<name>A0ABN8QHS1_9CNID</name>
<evidence type="ECO:0000313" key="2">
    <source>
        <dbReference type="Proteomes" id="UP001159405"/>
    </source>
</evidence>
<dbReference type="EMBL" id="CALNXK010000130">
    <property type="protein sequence ID" value="CAH3164811.1"/>
    <property type="molecule type" value="Genomic_DNA"/>
</dbReference>
<organism evidence="1 2">
    <name type="scientific">Porites lobata</name>
    <dbReference type="NCBI Taxonomy" id="104759"/>
    <lineage>
        <taxon>Eukaryota</taxon>
        <taxon>Metazoa</taxon>
        <taxon>Cnidaria</taxon>
        <taxon>Anthozoa</taxon>
        <taxon>Hexacorallia</taxon>
        <taxon>Scleractinia</taxon>
        <taxon>Fungiina</taxon>
        <taxon>Poritidae</taxon>
        <taxon>Porites</taxon>
    </lineage>
</organism>